<keyword evidence="3" id="KW-0731">Sigma factor</keyword>
<reference evidence="9" key="1">
    <citation type="submission" date="2019-10" db="EMBL/GenBank/DDBJ databases">
        <title>Lacipirellula parvula gen. nov., sp. nov., representing a lineage of planctomycetes widespread in freshwater anoxic habitats, and description of the family Lacipirellulaceae.</title>
        <authorList>
            <person name="Dedysh S.N."/>
            <person name="Kulichevskaya I.S."/>
            <person name="Beletsky A.V."/>
            <person name="Rakitin A.L."/>
            <person name="Mardanov A.V."/>
            <person name="Ivanova A.A."/>
            <person name="Saltykova V.X."/>
            <person name="Rijpstra W.I.C."/>
            <person name="Sinninghe Damste J.S."/>
            <person name="Ravin N.V."/>
        </authorList>
    </citation>
    <scope>NUCLEOTIDE SEQUENCE [LARGE SCALE GENOMIC DNA]</scope>
    <source>
        <strain evidence="9">PX69</strain>
    </source>
</reference>
<evidence type="ECO:0000256" key="4">
    <source>
        <dbReference type="ARBA" id="ARBA00023125"/>
    </source>
</evidence>
<dbReference type="PANTHER" id="PTHR43133:SF8">
    <property type="entry name" value="RNA POLYMERASE SIGMA FACTOR HI_1459-RELATED"/>
    <property type="match status" value="1"/>
</dbReference>
<dbReference type="GO" id="GO:0003677">
    <property type="term" value="F:DNA binding"/>
    <property type="evidence" value="ECO:0007669"/>
    <property type="project" value="UniProtKB-KW"/>
</dbReference>
<dbReference type="Pfam" id="PF08281">
    <property type="entry name" value="Sigma70_r4_2"/>
    <property type="match status" value="1"/>
</dbReference>
<name>A0A5K7XCH3_9BACT</name>
<dbReference type="Pfam" id="PF04542">
    <property type="entry name" value="Sigma70_r2"/>
    <property type="match status" value="1"/>
</dbReference>
<gene>
    <name evidence="8" type="ORF">PLANPX_4096</name>
</gene>
<sequence>MAAWDELVASWNDRLHYFLHRLIDHEHDVANVLQEVWLNAFRNIGGLQQGARLAPWLYTIARRSAMNHYRGAYARRAIDADAPAPNANLEPIEPTDDAFHLENAELVHFGLGRLEVPQRELLTLYFLDDLSIAEIATVLEIPPGTVKSRLSAARRELRRILDEEASRHE</sequence>
<evidence type="ECO:0000256" key="3">
    <source>
        <dbReference type="ARBA" id="ARBA00023082"/>
    </source>
</evidence>
<evidence type="ECO:0000313" key="9">
    <source>
        <dbReference type="Proteomes" id="UP000326837"/>
    </source>
</evidence>
<dbReference type="NCBIfam" id="TIGR02937">
    <property type="entry name" value="sigma70-ECF"/>
    <property type="match status" value="1"/>
</dbReference>
<proteinExistence type="inferred from homology"/>
<keyword evidence="4" id="KW-0238">DNA-binding</keyword>
<dbReference type="Proteomes" id="UP000326837">
    <property type="component" value="Chromosome"/>
</dbReference>
<evidence type="ECO:0000256" key="2">
    <source>
        <dbReference type="ARBA" id="ARBA00023015"/>
    </source>
</evidence>
<protein>
    <recommendedName>
        <fullName evidence="10">RNA polymerase ECF-type sigma factor</fullName>
    </recommendedName>
</protein>
<keyword evidence="2" id="KW-0805">Transcription regulation</keyword>
<dbReference type="SUPFAM" id="SSF88659">
    <property type="entry name" value="Sigma3 and sigma4 domains of RNA polymerase sigma factors"/>
    <property type="match status" value="1"/>
</dbReference>
<comment type="similarity">
    <text evidence="1">Belongs to the sigma-70 factor family. ECF subfamily.</text>
</comment>
<dbReference type="InterPro" id="IPR007627">
    <property type="entry name" value="RNA_pol_sigma70_r2"/>
</dbReference>
<evidence type="ECO:0008006" key="10">
    <source>
        <dbReference type="Google" id="ProtNLM"/>
    </source>
</evidence>
<dbReference type="InterPro" id="IPR036388">
    <property type="entry name" value="WH-like_DNA-bd_sf"/>
</dbReference>
<evidence type="ECO:0000256" key="5">
    <source>
        <dbReference type="ARBA" id="ARBA00023163"/>
    </source>
</evidence>
<dbReference type="InterPro" id="IPR013249">
    <property type="entry name" value="RNA_pol_sigma70_r4_t2"/>
</dbReference>
<feature type="domain" description="RNA polymerase sigma factor 70 region 4 type 2" evidence="7">
    <location>
        <begin position="111"/>
        <end position="157"/>
    </location>
</feature>
<organism evidence="8 9">
    <name type="scientific">Lacipirellula parvula</name>
    <dbReference type="NCBI Taxonomy" id="2650471"/>
    <lineage>
        <taxon>Bacteria</taxon>
        <taxon>Pseudomonadati</taxon>
        <taxon>Planctomycetota</taxon>
        <taxon>Planctomycetia</taxon>
        <taxon>Pirellulales</taxon>
        <taxon>Lacipirellulaceae</taxon>
        <taxon>Lacipirellula</taxon>
    </lineage>
</organism>
<evidence type="ECO:0000256" key="1">
    <source>
        <dbReference type="ARBA" id="ARBA00010641"/>
    </source>
</evidence>
<evidence type="ECO:0000259" key="6">
    <source>
        <dbReference type="Pfam" id="PF04542"/>
    </source>
</evidence>
<accession>A0A5K7XCH3</accession>
<dbReference type="PANTHER" id="PTHR43133">
    <property type="entry name" value="RNA POLYMERASE ECF-TYPE SIGMA FACTO"/>
    <property type="match status" value="1"/>
</dbReference>
<dbReference type="InterPro" id="IPR013324">
    <property type="entry name" value="RNA_pol_sigma_r3/r4-like"/>
</dbReference>
<evidence type="ECO:0000259" key="7">
    <source>
        <dbReference type="Pfam" id="PF08281"/>
    </source>
</evidence>
<dbReference type="GO" id="GO:0006352">
    <property type="term" value="P:DNA-templated transcription initiation"/>
    <property type="evidence" value="ECO:0007669"/>
    <property type="project" value="InterPro"/>
</dbReference>
<dbReference type="EMBL" id="AP021861">
    <property type="protein sequence ID" value="BBO34484.1"/>
    <property type="molecule type" value="Genomic_DNA"/>
</dbReference>
<dbReference type="AlphaFoldDB" id="A0A5K7XCH3"/>
<dbReference type="SUPFAM" id="SSF88946">
    <property type="entry name" value="Sigma2 domain of RNA polymerase sigma factors"/>
    <property type="match status" value="1"/>
</dbReference>
<dbReference type="InterPro" id="IPR039425">
    <property type="entry name" value="RNA_pol_sigma-70-like"/>
</dbReference>
<dbReference type="Gene3D" id="1.10.1740.10">
    <property type="match status" value="1"/>
</dbReference>
<dbReference type="Gene3D" id="1.10.10.10">
    <property type="entry name" value="Winged helix-like DNA-binding domain superfamily/Winged helix DNA-binding domain"/>
    <property type="match status" value="1"/>
</dbReference>
<dbReference type="KEGG" id="lpav:PLANPX_4096"/>
<keyword evidence="9" id="KW-1185">Reference proteome</keyword>
<dbReference type="CDD" id="cd06171">
    <property type="entry name" value="Sigma70_r4"/>
    <property type="match status" value="1"/>
</dbReference>
<dbReference type="InterPro" id="IPR013325">
    <property type="entry name" value="RNA_pol_sigma_r2"/>
</dbReference>
<keyword evidence="5" id="KW-0804">Transcription</keyword>
<feature type="domain" description="RNA polymerase sigma-70 region 2" evidence="6">
    <location>
        <begin position="7"/>
        <end position="71"/>
    </location>
</feature>
<evidence type="ECO:0000313" key="8">
    <source>
        <dbReference type="EMBL" id="BBO34484.1"/>
    </source>
</evidence>
<dbReference type="InterPro" id="IPR014284">
    <property type="entry name" value="RNA_pol_sigma-70_dom"/>
</dbReference>
<dbReference type="GO" id="GO:0016987">
    <property type="term" value="F:sigma factor activity"/>
    <property type="evidence" value="ECO:0007669"/>
    <property type="project" value="UniProtKB-KW"/>
</dbReference>